<gene>
    <name evidence="2" type="ORF">DFP72DRAFT_1069052</name>
</gene>
<name>A0A8H6M5J7_9AGAR</name>
<feature type="region of interest" description="Disordered" evidence="1">
    <location>
        <begin position="1"/>
        <end position="25"/>
    </location>
</feature>
<dbReference type="EMBL" id="JACGCI010000037">
    <property type="protein sequence ID" value="KAF6753844.1"/>
    <property type="molecule type" value="Genomic_DNA"/>
</dbReference>
<accession>A0A8H6M5J7</accession>
<protein>
    <submittedName>
        <fullName evidence="2">Uncharacterized protein</fullName>
    </submittedName>
</protein>
<dbReference type="AlphaFoldDB" id="A0A8H6M5J7"/>
<sequence length="245" mass="26374">MVQQHDDSDASLGPPYTQSNTEEPVFISRFTGRPIPRPSDGWLRNPAHMDGYFDPPHVYVSRAQINEASDLWGAYTGIYRPPSPPAEPSTPAASLGSTFDSDSSGINTPNLRAYQVDCTLASISPTPISISALSVIQRGTIVVESSNNAVAAPSGSGPEAETDATHYIIRFIIIYPAPLPVAGGRAVSKKKPSIAKVFSADLKTITRSGIILMGLVAHTLEKRGSCHFFPKFSDFWIMKKRSANG</sequence>
<organism evidence="2 3">
    <name type="scientific">Ephemerocybe angulata</name>
    <dbReference type="NCBI Taxonomy" id="980116"/>
    <lineage>
        <taxon>Eukaryota</taxon>
        <taxon>Fungi</taxon>
        <taxon>Dikarya</taxon>
        <taxon>Basidiomycota</taxon>
        <taxon>Agaricomycotina</taxon>
        <taxon>Agaricomycetes</taxon>
        <taxon>Agaricomycetidae</taxon>
        <taxon>Agaricales</taxon>
        <taxon>Agaricineae</taxon>
        <taxon>Psathyrellaceae</taxon>
        <taxon>Ephemerocybe</taxon>
    </lineage>
</organism>
<reference evidence="2 3" key="1">
    <citation type="submission" date="2020-07" db="EMBL/GenBank/DDBJ databases">
        <title>Comparative genomics of pyrophilous fungi reveals a link between fire events and developmental genes.</title>
        <authorList>
            <consortium name="DOE Joint Genome Institute"/>
            <person name="Steindorff A.S."/>
            <person name="Carver A."/>
            <person name="Calhoun S."/>
            <person name="Stillman K."/>
            <person name="Liu H."/>
            <person name="Lipzen A."/>
            <person name="Pangilinan J."/>
            <person name="Labutti K."/>
            <person name="Bruns T.D."/>
            <person name="Grigoriev I.V."/>
        </authorList>
    </citation>
    <scope>NUCLEOTIDE SEQUENCE [LARGE SCALE GENOMIC DNA]</scope>
    <source>
        <strain evidence="2 3">CBS 144469</strain>
    </source>
</reference>
<evidence type="ECO:0000313" key="2">
    <source>
        <dbReference type="EMBL" id="KAF6753844.1"/>
    </source>
</evidence>
<evidence type="ECO:0000313" key="3">
    <source>
        <dbReference type="Proteomes" id="UP000521943"/>
    </source>
</evidence>
<keyword evidence="3" id="KW-1185">Reference proteome</keyword>
<comment type="caution">
    <text evidence="2">The sequence shown here is derived from an EMBL/GenBank/DDBJ whole genome shotgun (WGS) entry which is preliminary data.</text>
</comment>
<dbReference type="OrthoDB" id="3261928at2759"/>
<evidence type="ECO:0000256" key="1">
    <source>
        <dbReference type="SAM" id="MobiDB-lite"/>
    </source>
</evidence>
<proteinExistence type="predicted"/>
<dbReference type="Proteomes" id="UP000521943">
    <property type="component" value="Unassembled WGS sequence"/>
</dbReference>
<feature type="region of interest" description="Disordered" evidence="1">
    <location>
        <begin position="82"/>
        <end position="101"/>
    </location>
</feature>